<protein>
    <submittedName>
        <fullName evidence="2">Nicotinate phosphoribosyltransferase</fullName>
        <ecNumber evidence="2">6.3.4.21</ecNumber>
    </submittedName>
</protein>
<keyword evidence="2" id="KW-0436">Ligase</keyword>
<feature type="compositionally biased region" description="Basic residues" evidence="1">
    <location>
        <begin position="377"/>
        <end position="391"/>
    </location>
</feature>
<feature type="compositionally biased region" description="Basic residues" evidence="1">
    <location>
        <begin position="58"/>
        <end position="81"/>
    </location>
</feature>
<sequence>ERGDDRRQKIQLGHGRGDSERRRRRLLLSQDDADPQGPRPGRHPGARRARLQDLGPRRLVRGRGPRRGGPPPRRRRRRREGRARGYDLPSPRADPDAHGPLQRVRRTRDGPARPPLPGLGRGHGGGPLPPRRGREARGVVWRAQDAPCRDAHDRTRGVPRRLRHGRRRPGRRAAWHPRHRDDPPRPRPRPRLDRGGRPRLRRGGRARGTAHHNHRHLRRREVRRAHRREGHTRLHLRDPNGHPWQPPRRFQGPDARGQVGTRPQRLRAREDLRLGRHRRRVYPPPQPRLRRLRGRGGHRGCAHDRLLPRHSGGRRRRPLETRQARRPQAPPRTARRGPQGPARVRPRPRGCPRCAPAPTGAISPPARHAHPTPARARPTRHRRVRTPKHRV</sequence>
<feature type="compositionally biased region" description="Basic residues" evidence="1">
    <location>
        <begin position="157"/>
        <end position="178"/>
    </location>
</feature>
<feature type="non-terminal residue" evidence="2">
    <location>
        <position position="1"/>
    </location>
</feature>
<accession>A0A6J4QC33</accession>
<feature type="compositionally biased region" description="Basic and acidic residues" evidence="1">
    <location>
        <begin position="179"/>
        <end position="196"/>
    </location>
</feature>
<name>A0A6J4QC33_9ACTN</name>
<dbReference type="EC" id="6.3.4.21" evidence="2"/>
<dbReference type="AlphaFoldDB" id="A0A6J4QC33"/>
<evidence type="ECO:0000256" key="1">
    <source>
        <dbReference type="SAM" id="MobiDB-lite"/>
    </source>
</evidence>
<feature type="non-terminal residue" evidence="2">
    <location>
        <position position="391"/>
    </location>
</feature>
<proteinExistence type="predicted"/>
<feature type="compositionally biased region" description="Basic residues" evidence="1">
    <location>
        <begin position="197"/>
        <end position="230"/>
    </location>
</feature>
<gene>
    <name evidence="2" type="ORF">AVDCRST_MAG82-2306</name>
</gene>
<feature type="compositionally biased region" description="Basic and acidic residues" evidence="1">
    <location>
        <begin position="147"/>
        <end position="156"/>
    </location>
</feature>
<organism evidence="2">
    <name type="scientific">uncultured Rubrobacteraceae bacterium</name>
    <dbReference type="NCBI Taxonomy" id="349277"/>
    <lineage>
        <taxon>Bacteria</taxon>
        <taxon>Bacillati</taxon>
        <taxon>Actinomycetota</taxon>
        <taxon>Rubrobacteria</taxon>
        <taxon>Rubrobacterales</taxon>
        <taxon>Rubrobacteraceae</taxon>
        <taxon>environmental samples</taxon>
    </lineage>
</organism>
<feature type="compositionally biased region" description="Basic residues" evidence="1">
    <location>
        <begin position="288"/>
        <end position="300"/>
    </location>
</feature>
<dbReference type="EMBL" id="CADCVA010000307">
    <property type="protein sequence ID" value="CAA9433674.1"/>
    <property type="molecule type" value="Genomic_DNA"/>
</dbReference>
<evidence type="ECO:0000313" key="2">
    <source>
        <dbReference type="EMBL" id="CAA9433674.1"/>
    </source>
</evidence>
<reference evidence="2" key="1">
    <citation type="submission" date="2020-02" db="EMBL/GenBank/DDBJ databases">
        <authorList>
            <person name="Meier V. D."/>
        </authorList>
    </citation>
    <scope>NUCLEOTIDE SEQUENCE</scope>
    <source>
        <strain evidence="2">AVDCRST_MAG82</strain>
    </source>
</reference>
<feature type="compositionally biased region" description="Basic and acidic residues" evidence="1">
    <location>
        <begin position="231"/>
        <end position="240"/>
    </location>
</feature>
<keyword evidence="2" id="KW-0328">Glycosyltransferase</keyword>
<feature type="compositionally biased region" description="Basic residues" evidence="1">
    <location>
        <begin position="40"/>
        <end position="49"/>
    </location>
</feature>
<dbReference type="GO" id="GO:0004516">
    <property type="term" value="F:nicotinate phosphoribosyltransferase activity"/>
    <property type="evidence" value="ECO:0007669"/>
    <property type="project" value="UniProtKB-EC"/>
</dbReference>
<feature type="region of interest" description="Disordered" evidence="1">
    <location>
        <begin position="1"/>
        <end position="391"/>
    </location>
</feature>
<keyword evidence="2" id="KW-0808">Transferase</keyword>
<dbReference type="GO" id="GO:0016757">
    <property type="term" value="F:glycosyltransferase activity"/>
    <property type="evidence" value="ECO:0007669"/>
    <property type="project" value="UniProtKB-KW"/>
</dbReference>